<evidence type="ECO:0000313" key="19">
    <source>
        <dbReference type="Proteomes" id="UP000606870"/>
    </source>
</evidence>
<feature type="coiled-coil region" evidence="14">
    <location>
        <begin position="241"/>
        <end position="268"/>
    </location>
</feature>
<dbReference type="Proteomes" id="UP000606870">
    <property type="component" value="Unassembled WGS sequence"/>
</dbReference>
<dbReference type="SUPFAM" id="SSF55874">
    <property type="entry name" value="ATPase domain of HSP90 chaperone/DNA topoisomerase II/histidine kinase"/>
    <property type="match status" value="1"/>
</dbReference>
<keyword evidence="10" id="KW-0067">ATP-binding</keyword>
<evidence type="ECO:0000259" key="17">
    <source>
        <dbReference type="PROSITE" id="PS50885"/>
    </source>
</evidence>
<evidence type="ECO:0000256" key="13">
    <source>
        <dbReference type="ARBA" id="ARBA00023136"/>
    </source>
</evidence>
<keyword evidence="19" id="KW-1185">Reference proteome</keyword>
<dbReference type="PRINTS" id="PR00344">
    <property type="entry name" value="BCTRLSENSOR"/>
</dbReference>
<dbReference type="Pfam" id="PF02518">
    <property type="entry name" value="HATPase_c"/>
    <property type="match status" value="1"/>
</dbReference>
<evidence type="ECO:0000256" key="11">
    <source>
        <dbReference type="ARBA" id="ARBA00022989"/>
    </source>
</evidence>
<dbReference type="CDD" id="cd00075">
    <property type="entry name" value="HATPase"/>
    <property type="match status" value="1"/>
</dbReference>
<evidence type="ECO:0000256" key="8">
    <source>
        <dbReference type="ARBA" id="ARBA00022741"/>
    </source>
</evidence>
<comment type="catalytic activity">
    <reaction evidence="1">
        <text>ATP + protein L-histidine = ADP + protein N-phospho-L-histidine.</text>
        <dbReference type="EC" id="2.7.13.3"/>
    </reaction>
</comment>
<dbReference type="CDD" id="cd00082">
    <property type="entry name" value="HisKA"/>
    <property type="match status" value="1"/>
</dbReference>
<dbReference type="EMBL" id="JACOGK010000014">
    <property type="protein sequence ID" value="MBC3536804.1"/>
    <property type="molecule type" value="Genomic_DNA"/>
</dbReference>
<reference evidence="18 19" key="1">
    <citation type="submission" date="2020-08" db="EMBL/GenBank/DDBJ databases">
        <authorList>
            <person name="Liu C."/>
            <person name="Sun Q."/>
        </authorList>
    </citation>
    <scope>NUCLEOTIDE SEQUENCE [LARGE SCALE GENOMIC DNA]</scope>
    <source>
        <strain evidence="18 19">NSJ-59</strain>
    </source>
</reference>
<dbReference type="InterPro" id="IPR003661">
    <property type="entry name" value="HisK_dim/P_dom"/>
</dbReference>
<evidence type="ECO:0000256" key="10">
    <source>
        <dbReference type="ARBA" id="ARBA00022840"/>
    </source>
</evidence>
<feature type="transmembrane region" description="Helical" evidence="15">
    <location>
        <begin position="12"/>
        <end position="36"/>
    </location>
</feature>
<gene>
    <name evidence="18" type="ORF">H8J70_06040</name>
</gene>
<dbReference type="InterPro" id="IPR036890">
    <property type="entry name" value="HATPase_C_sf"/>
</dbReference>
<evidence type="ECO:0000256" key="2">
    <source>
        <dbReference type="ARBA" id="ARBA00004651"/>
    </source>
</evidence>
<dbReference type="SMART" id="SM00387">
    <property type="entry name" value="HATPase_c"/>
    <property type="match status" value="1"/>
</dbReference>
<dbReference type="EC" id="2.7.13.3" evidence="3"/>
<keyword evidence="7 15" id="KW-0812">Transmembrane</keyword>
<feature type="transmembrane region" description="Helical" evidence="15">
    <location>
        <begin position="177"/>
        <end position="200"/>
    </location>
</feature>
<comment type="subcellular location">
    <subcellularLocation>
        <location evidence="2">Cell membrane</location>
        <topology evidence="2">Multi-pass membrane protein</topology>
    </subcellularLocation>
</comment>
<dbReference type="InterPro" id="IPR005467">
    <property type="entry name" value="His_kinase_dom"/>
</dbReference>
<dbReference type="Gene3D" id="1.10.287.130">
    <property type="match status" value="1"/>
</dbReference>
<dbReference type="SMART" id="SM00304">
    <property type="entry name" value="HAMP"/>
    <property type="match status" value="1"/>
</dbReference>
<evidence type="ECO:0000256" key="1">
    <source>
        <dbReference type="ARBA" id="ARBA00000085"/>
    </source>
</evidence>
<dbReference type="InterPro" id="IPR003660">
    <property type="entry name" value="HAMP_dom"/>
</dbReference>
<dbReference type="Pfam" id="PF00512">
    <property type="entry name" value="HisKA"/>
    <property type="match status" value="1"/>
</dbReference>
<keyword evidence="12" id="KW-0902">Two-component regulatory system</keyword>
<sequence>MTIKRRLIISYILVFVVPIMMTAFLFLFSAGGLWLFTQSGNHVFVESPTQFNRATEAVHHVVFRSIRAGQTDPSGYTWVIEMFSPQQSYVILKEDNQTYYEYGNGKLASRIKNIPAYVQDRGLTESNRDTYVRSEDGQYYYYEKQNIDGHVYSLYFLSQEMPHGTDEAVERATRGTIIAIILSFFILLALTIYLLTHFVLRYMQRALDLLQLGSTHVREGDLRGHLYYPHDDEVKPVVEAFNMMTKELNQSLQERQQAEENRKELIANMSHDIRTPLTAIRAYVEGLMDNVANTPEKQERYLKVIQKKAADMDRMINQLFLFSKIELGERALPMEEMDLNRVVAEIVYENEDGWQRDGAVVTLSQSGGTLPVMGNAELWQRIITNLVSNSIKYKTDSIVQIQINTAKADGRISLVVADDGPGVAPDVLPRLKELFYRTDKARSRTGDGSGLGLAIVARAVELMGGTLTFCLVEPHGLCACLELPEKKEEEPHE</sequence>
<keyword evidence="4" id="KW-1003">Cell membrane</keyword>
<evidence type="ECO:0000256" key="9">
    <source>
        <dbReference type="ARBA" id="ARBA00022777"/>
    </source>
</evidence>
<feature type="domain" description="HAMP" evidence="17">
    <location>
        <begin position="201"/>
        <end position="253"/>
    </location>
</feature>
<dbReference type="SUPFAM" id="SSF47384">
    <property type="entry name" value="Homodimeric domain of signal transducing histidine kinase"/>
    <property type="match status" value="1"/>
</dbReference>
<keyword evidence="9 18" id="KW-0418">Kinase</keyword>
<dbReference type="SMART" id="SM00388">
    <property type="entry name" value="HisKA"/>
    <property type="match status" value="1"/>
</dbReference>
<keyword evidence="5" id="KW-0597">Phosphoprotein</keyword>
<evidence type="ECO:0000256" key="14">
    <source>
        <dbReference type="SAM" id="Coils"/>
    </source>
</evidence>
<evidence type="ECO:0000256" key="12">
    <source>
        <dbReference type="ARBA" id="ARBA00023012"/>
    </source>
</evidence>
<evidence type="ECO:0000256" key="7">
    <source>
        <dbReference type="ARBA" id="ARBA00022692"/>
    </source>
</evidence>
<evidence type="ECO:0000256" key="6">
    <source>
        <dbReference type="ARBA" id="ARBA00022679"/>
    </source>
</evidence>
<evidence type="ECO:0000313" key="18">
    <source>
        <dbReference type="EMBL" id="MBC3536804.1"/>
    </source>
</evidence>
<evidence type="ECO:0000259" key="16">
    <source>
        <dbReference type="PROSITE" id="PS50109"/>
    </source>
</evidence>
<dbReference type="Gene3D" id="3.30.565.10">
    <property type="entry name" value="Histidine kinase-like ATPase, C-terminal domain"/>
    <property type="match status" value="1"/>
</dbReference>
<evidence type="ECO:0000256" key="15">
    <source>
        <dbReference type="SAM" id="Phobius"/>
    </source>
</evidence>
<dbReference type="InterPro" id="IPR003594">
    <property type="entry name" value="HATPase_dom"/>
</dbReference>
<evidence type="ECO:0000256" key="4">
    <source>
        <dbReference type="ARBA" id="ARBA00022475"/>
    </source>
</evidence>
<comment type="caution">
    <text evidence="18">The sequence shown here is derived from an EMBL/GenBank/DDBJ whole genome shotgun (WGS) entry which is preliminary data.</text>
</comment>
<protein>
    <recommendedName>
        <fullName evidence="3">histidine kinase</fullName>
        <ecNumber evidence="3">2.7.13.3</ecNumber>
    </recommendedName>
</protein>
<dbReference type="PANTHER" id="PTHR45528">
    <property type="entry name" value="SENSOR HISTIDINE KINASE CPXA"/>
    <property type="match status" value="1"/>
</dbReference>
<dbReference type="InterPro" id="IPR004358">
    <property type="entry name" value="Sig_transdc_His_kin-like_C"/>
</dbReference>
<dbReference type="InterPro" id="IPR036097">
    <property type="entry name" value="HisK_dim/P_sf"/>
</dbReference>
<name>A0ABR6VHM2_9FIRM</name>
<dbReference type="InterPro" id="IPR050398">
    <property type="entry name" value="HssS/ArlS-like"/>
</dbReference>
<dbReference type="PROSITE" id="PS50885">
    <property type="entry name" value="HAMP"/>
    <property type="match status" value="1"/>
</dbReference>
<accession>A0ABR6VHM2</accession>
<keyword evidence="11 15" id="KW-1133">Transmembrane helix</keyword>
<keyword evidence="8" id="KW-0547">Nucleotide-binding</keyword>
<dbReference type="GO" id="GO:0016301">
    <property type="term" value="F:kinase activity"/>
    <property type="evidence" value="ECO:0007669"/>
    <property type="project" value="UniProtKB-KW"/>
</dbReference>
<keyword evidence="14" id="KW-0175">Coiled coil</keyword>
<organism evidence="18 19">
    <name type="scientific">Megasphaera hominis</name>
    <dbReference type="NCBI Taxonomy" id="159836"/>
    <lineage>
        <taxon>Bacteria</taxon>
        <taxon>Bacillati</taxon>
        <taxon>Bacillota</taxon>
        <taxon>Negativicutes</taxon>
        <taxon>Veillonellales</taxon>
        <taxon>Veillonellaceae</taxon>
        <taxon>Megasphaera</taxon>
    </lineage>
</organism>
<evidence type="ECO:0000256" key="5">
    <source>
        <dbReference type="ARBA" id="ARBA00022553"/>
    </source>
</evidence>
<evidence type="ECO:0000256" key="3">
    <source>
        <dbReference type="ARBA" id="ARBA00012438"/>
    </source>
</evidence>
<dbReference type="RefSeq" id="WP_186502960.1">
    <property type="nucleotide sequence ID" value="NZ_JACOGK010000014.1"/>
</dbReference>
<keyword evidence="6" id="KW-0808">Transferase</keyword>
<dbReference type="PROSITE" id="PS50109">
    <property type="entry name" value="HIS_KIN"/>
    <property type="match status" value="1"/>
</dbReference>
<dbReference type="Gene3D" id="6.10.340.10">
    <property type="match status" value="1"/>
</dbReference>
<dbReference type="PANTHER" id="PTHR45528:SF1">
    <property type="entry name" value="SENSOR HISTIDINE KINASE CPXA"/>
    <property type="match status" value="1"/>
</dbReference>
<keyword evidence="13 15" id="KW-0472">Membrane</keyword>
<feature type="domain" description="Histidine kinase" evidence="16">
    <location>
        <begin position="268"/>
        <end position="487"/>
    </location>
</feature>
<proteinExistence type="predicted"/>